<comment type="caution">
    <text evidence="1">The sequence shown here is derived from an EMBL/GenBank/DDBJ whole genome shotgun (WGS) entry which is preliminary data.</text>
</comment>
<reference evidence="1" key="1">
    <citation type="submission" date="2022-08" db="EMBL/GenBank/DDBJ databases">
        <title>Genome sequencing of akame (Lates japonicus).</title>
        <authorList>
            <person name="Hashiguchi Y."/>
            <person name="Takahashi H."/>
        </authorList>
    </citation>
    <scope>NUCLEOTIDE SEQUENCE</scope>
    <source>
        <strain evidence="1">Kochi</strain>
    </source>
</reference>
<evidence type="ECO:0000313" key="2">
    <source>
        <dbReference type="Proteomes" id="UP001279410"/>
    </source>
</evidence>
<proteinExistence type="predicted"/>
<evidence type="ECO:0000313" key="1">
    <source>
        <dbReference type="EMBL" id="GLD50890.1"/>
    </source>
</evidence>
<organism evidence="1 2">
    <name type="scientific">Lates japonicus</name>
    <name type="common">Japanese lates</name>
    <dbReference type="NCBI Taxonomy" id="270547"/>
    <lineage>
        <taxon>Eukaryota</taxon>
        <taxon>Metazoa</taxon>
        <taxon>Chordata</taxon>
        <taxon>Craniata</taxon>
        <taxon>Vertebrata</taxon>
        <taxon>Euteleostomi</taxon>
        <taxon>Actinopterygii</taxon>
        <taxon>Neopterygii</taxon>
        <taxon>Teleostei</taxon>
        <taxon>Neoteleostei</taxon>
        <taxon>Acanthomorphata</taxon>
        <taxon>Carangaria</taxon>
        <taxon>Carangaria incertae sedis</taxon>
        <taxon>Centropomidae</taxon>
        <taxon>Lates</taxon>
    </lineage>
</organism>
<dbReference type="Proteomes" id="UP001279410">
    <property type="component" value="Unassembled WGS sequence"/>
</dbReference>
<protein>
    <submittedName>
        <fullName evidence="1">PiggyBac transposable element-derived protein 4-like protein</fullName>
    </submittedName>
</protein>
<accession>A0AAD3MB41</accession>
<sequence length="114" mass="13347">MRRNKPELPPKLLEVRQQASLSIFAFSSTHTAVSYIPKWGKNVTAHREPAISDELHQKPMIIMDYNRRNTKVVSIILVVRTYSCHHKTQRWPLNSAFVLWMRVDPLWKDGATHK</sequence>
<dbReference type="EMBL" id="BRZM01003605">
    <property type="protein sequence ID" value="GLD50890.1"/>
    <property type="molecule type" value="Genomic_DNA"/>
</dbReference>
<gene>
    <name evidence="1" type="ORF">AKAME5_002805200</name>
</gene>
<keyword evidence="2" id="KW-1185">Reference proteome</keyword>
<name>A0AAD3MB41_LATJO</name>
<dbReference type="AlphaFoldDB" id="A0AAD3MB41"/>